<keyword evidence="3" id="KW-1185">Reference proteome</keyword>
<protein>
    <submittedName>
        <fullName evidence="2">HypC/HybG/HupF family hydrogenase formation chaperone</fullName>
    </submittedName>
</protein>
<dbReference type="KEGG" id="ncu:F0U83_10975"/>
<dbReference type="OrthoDB" id="9806017at2"/>
<dbReference type="RefSeq" id="WP_138987499.1">
    <property type="nucleotide sequence ID" value="NZ_CP043869.1"/>
</dbReference>
<dbReference type="Gene3D" id="2.30.30.140">
    <property type="match status" value="1"/>
</dbReference>
<dbReference type="Pfam" id="PF01455">
    <property type="entry name" value="HupF_HypC"/>
    <property type="match status" value="1"/>
</dbReference>
<dbReference type="InterPro" id="IPR001109">
    <property type="entry name" value="Hydrogenase_HupF/HypC"/>
</dbReference>
<comment type="similarity">
    <text evidence="1">Belongs to the HupF/HypC family.</text>
</comment>
<dbReference type="PRINTS" id="PR00445">
    <property type="entry name" value="HUPFHYPC"/>
</dbReference>
<dbReference type="SUPFAM" id="SSF159127">
    <property type="entry name" value="HupF/HypC-like"/>
    <property type="match status" value="1"/>
</dbReference>
<dbReference type="PROSITE" id="PS01097">
    <property type="entry name" value="HUPF_HYPC"/>
    <property type="match status" value="1"/>
</dbReference>
<dbReference type="EMBL" id="CP043869">
    <property type="protein sequence ID" value="QEQ97192.1"/>
    <property type="molecule type" value="Genomic_DNA"/>
</dbReference>
<organism evidence="2 3">
    <name type="scientific">Neptunomonas concharum</name>
    <dbReference type="NCBI Taxonomy" id="1031538"/>
    <lineage>
        <taxon>Bacteria</taxon>
        <taxon>Pseudomonadati</taxon>
        <taxon>Pseudomonadota</taxon>
        <taxon>Gammaproteobacteria</taxon>
        <taxon>Oceanospirillales</taxon>
        <taxon>Oceanospirillaceae</taxon>
        <taxon>Neptunomonas</taxon>
    </lineage>
</organism>
<sequence length="106" mass="11384">MCLGIPMQVVSCQGSTALCEIQGVQHQIDLSLVGGQPVGQWVLVFLGAAREVISSERAKQVQQALLAVESVMRGEATDLDLLFADLVNREPKLPDHLKASLESSVD</sequence>
<dbReference type="NCBIfam" id="TIGR00074">
    <property type="entry name" value="hypC_hupF"/>
    <property type="match status" value="1"/>
</dbReference>
<evidence type="ECO:0000313" key="3">
    <source>
        <dbReference type="Proteomes" id="UP000324760"/>
    </source>
</evidence>
<dbReference type="Proteomes" id="UP000324760">
    <property type="component" value="Chromosome"/>
</dbReference>
<accession>A0A5P1RD28</accession>
<dbReference type="AlphaFoldDB" id="A0A5P1RD28"/>
<reference evidence="2 3" key="1">
    <citation type="journal article" date="2019" name="Biochem. Eng. J.">
        <title>Metabolic engineering of the marine bacteria Neptunomonas concharum for the production of acetoin and meso-2,3-butanediol from acetate.</title>
        <authorList>
            <person name="Li W."/>
            <person name="Pu N."/>
            <person name="Liu C.-X."/>
            <person name="Yuan Q.-P."/>
            <person name="Li Z.-J."/>
        </authorList>
    </citation>
    <scope>NUCLEOTIDE SEQUENCE [LARGE SCALE GENOMIC DNA]</scope>
    <source>
        <strain evidence="2 3">JCM17730</strain>
    </source>
</reference>
<name>A0A5P1RD28_9GAMM</name>
<dbReference type="GO" id="GO:0005506">
    <property type="term" value="F:iron ion binding"/>
    <property type="evidence" value="ECO:0007669"/>
    <property type="project" value="TreeGrafter"/>
</dbReference>
<dbReference type="GO" id="GO:1902670">
    <property type="term" value="F:carbon dioxide binding"/>
    <property type="evidence" value="ECO:0007669"/>
    <property type="project" value="TreeGrafter"/>
</dbReference>
<dbReference type="GO" id="GO:0051604">
    <property type="term" value="P:protein maturation"/>
    <property type="evidence" value="ECO:0007669"/>
    <property type="project" value="TreeGrafter"/>
</dbReference>
<gene>
    <name evidence="2" type="ORF">F0U83_10975</name>
</gene>
<dbReference type="PANTHER" id="PTHR35177">
    <property type="entry name" value="HYDROGENASE MATURATION FACTOR HYBG"/>
    <property type="match status" value="1"/>
</dbReference>
<dbReference type="PANTHER" id="PTHR35177:SF2">
    <property type="entry name" value="HYDROGENASE MATURATION FACTOR HYBG"/>
    <property type="match status" value="1"/>
</dbReference>
<evidence type="ECO:0000313" key="2">
    <source>
        <dbReference type="EMBL" id="QEQ97192.1"/>
    </source>
</evidence>
<proteinExistence type="inferred from homology"/>
<dbReference type="InterPro" id="IPR019812">
    <property type="entry name" value="Hydgase_assmbl_chp_CS"/>
</dbReference>
<evidence type="ECO:0000256" key="1">
    <source>
        <dbReference type="ARBA" id="ARBA00006018"/>
    </source>
</evidence>